<accession>A0AAV1YR80</accession>
<keyword evidence="2" id="KW-1185">Reference proteome</keyword>
<evidence type="ECO:0000313" key="2">
    <source>
        <dbReference type="Proteomes" id="UP001497382"/>
    </source>
</evidence>
<protein>
    <submittedName>
        <fullName evidence="1">Uncharacterized protein</fullName>
    </submittedName>
</protein>
<gene>
    <name evidence="1" type="ORF">LARSCL_LOCUS372</name>
</gene>
<evidence type="ECO:0000313" key="1">
    <source>
        <dbReference type="EMBL" id="CAL1261401.1"/>
    </source>
</evidence>
<dbReference type="AlphaFoldDB" id="A0AAV1YR80"/>
<organism evidence="1 2">
    <name type="scientific">Larinioides sclopetarius</name>
    <dbReference type="NCBI Taxonomy" id="280406"/>
    <lineage>
        <taxon>Eukaryota</taxon>
        <taxon>Metazoa</taxon>
        <taxon>Ecdysozoa</taxon>
        <taxon>Arthropoda</taxon>
        <taxon>Chelicerata</taxon>
        <taxon>Arachnida</taxon>
        <taxon>Araneae</taxon>
        <taxon>Araneomorphae</taxon>
        <taxon>Entelegynae</taxon>
        <taxon>Araneoidea</taxon>
        <taxon>Araneidae</taxon>
        <taxon>Larinioides</taxon>
    </lineage>
</organism>
<dbReference type="Proteomes" id="UP001497382">
    <property type="component" value="Unassembled WGS sequence"/>
</dbReference>
<comment type="caution">
    <text evidence="1">The sequence shown here is derived from an EMBL/GenBank/DDBJ whole genome shotgun (WGS) entry which is preliminary data.</text>
</comment>
<sequence>MREFPFRRHKIAADADDLEFADPPAPLFPQTEKKRVSWI</sequence>
<dbReference type="EMBL" id="CAXIEN010000002">
    <property type="protein sequence ID" value="CAL1261401.1"/>
    <property type="molecule type" value="Genomic_DNA"/>
</dbReference>
<proteinExistence type="predicted"/>
<name>A0AAV1YR80_9ARAC</name>
<reference evidence="1 2" key="1">
    <citation type="submission" date="2024-04" db="EMBL/GenBank/DDBJ databases">
        <authorList>
            <person name="Rising A."/>
            <person name="Reimegard J."/>
            <person name="Sonavane S."/>
            <person name="Akerstrom W."/>
            <person name="Nylinder S."/>
            <person name="Hedman E."/>
            <person name="Kallberg Y."/>
        </authorList>
    </citation>
    <scope>NUCLEOTIDE SEQUENCE [LARGE SCALE GENOMIC DNA]</scope>
</reference>